<evidence type="ECO:0000256" key="7">
    <source>
        <dbReference type="ARBA" id="ARBA00023237"/>
    </source>
</evidence>
<dbReference type="GO" id="GO:0015288">
    <property type="term" value="F:porin activity"/>
    <property type="evidence" value="ECO:0007669"/>
    <property type="project" value="TreeGrafter"/>
</dbReference>
<evidence type="ECO:0000313" key="10">
    <source>
        <dbReference type="EMBL" id="ACY47797.1"/>
    </source>
</evidence>
<keyword evidence="3" id="KW-0813">Transport</keyword>
<comment type="subcellular location">
    <subcellularLocation>
        <location evidence="1">Cell outer membrane</location>
    </subcellularLocation>
</comment>
<dbReference type="OrthoDB" id="9771205at2"/>
<evidence type="ECO:0000256" key="6">
    <source>
        <dbReference type="ARBA" id="ARBA00023136"/>
    </source>
</evidence>
<keyword evidence="4" id="KW-1134">Transmembrane beta strand</keyword>
<dbReference type="Pfam" id="PF02321">
    <property type="entry name" value="OEP"/>
    <property type="match status" value="2"/>
</dbReference>
<dbReference type="InterPro" id="IPR003423">
    <property type="entry name" value="OMP_efflux"/>
</dbReference>
<reference evidence="10 11" key="1">
    <citation type="journal article" date="2009" name="Stand. Genomic Sci.">
        <title>Complete genome sequence of Rhodothermus marinus type strain (R-10).</title>
        <authorList>
            <person name="Nolan M."/>
            <person name="Tindall B.J."/>
            <person name="Pomrenke H."/>
            <person name="Lapidus A."/>
            <person name="Copeland A."/>
            <person name="Glavina Del Rio T."/>
            <person name="Lucas S."/>
            <person name="Chen F."/>
            <person name="Tice H."/>
            <person name="Cheng J.F."/>
            <person name="Saunders E."/>
            <person name="Han C."/>
            <person name="Bruce D."/>
            <person name="Goodwin L."/>
            <person name="Chain P."/>
            <person name="Pitluck S."/>
            <person name="Ovchinikova G."/>
            <person name="Pati A."/>
            <person name="Ivanova N."/>
            <person name="Mavromatis K."/>
            <person name="Chen A."/>
            <person name="Palaniappan K."/>
            <person name="Land M."/>
            <person name="Hauser L."/>
            <person name="Chang Y.J."/>
            <person name="Jeffries C.D."/>
            <person name="Brettin T."/>
            <person name="Goker M."/>
            <person name="Bristow J."/>
            <person name="Eisen J.A."/>
            <person name="Markowitz V."/>
            <person name="Hugenholtz P."/>
            <person name="Kyrpides N.C."/>
            <person name="Klenk H.P."/>
            <person name="Detter J.C."/>
        </authorList>
    </citation>
    <scope>NUCLEOTIDE SEQUENCE [LARGE SCALE GENOMIC DNA]</scope>
    <source>
        <strain evidence="11">ATCC 43812 / DSM 4252 / R-10</strain>
    </source>
</reference>
<dbReference type="GO" id="GO:1990281">
    <property type="term" value="C:efflux pump complex"/>
    <property type="evidence" value="ECO:0007669"/>
    <property type="project" value="TreeGrafter"/>
</dbReference>
<feature type="coiled-coil region" evidence="8">
    <location>
        <begin position="401"/>
        <end position="428"/>
    </location>
</feature>
<dbReference type="InterPro" id="IPR051906">
    <property type="entry name" value="TolC-like"/>
</dbReference>
<dbReference type="KEGG" id="rmr:Rmar_0903"/>
<organism evidence="10 11">
    <name type="scientific">Rhodothermus marinus (strain ATCC 43812 / DSM 4252 / R-10)</name>
    <name type="common">Rhodothermus obamensis</name>
    <dbReference type="NCBI Taxonomy" id="518766"/>
    <lineage>
        <taxon>Bacteria</taxon>
        <taxon>Pseudomonadati</taxon>
        <taxon>Rhodothermota</taxon>
        <taxon>Rhodothermia</taxon>
        <taxon>Rhodothermales</taxon>
        <taxon>Rhodothermaceae</taxon>
        <taxon>Rhodothermus</taxon>
    </lineage>
</organism>
<dbReference type="SUPFAM" id="SSF56954">
    <property type="entry name" value="Outer membrane efflux proteins (OEP)"/>
    <property type="match status" value="1"/>
</dbReference>
<dbReference type="GO" id="GO:0009279">
    <property type="term" value="C:cell outer membrane"/>
    <property type="evidence" value="ECO:0007669"/>
    <property type="project" value="UniProtKB-SubCell"/>
</dbReference>
<evidence type="ECO:0000256" key="3">
    <source>
        <dbReference type="ARBA" id="ARBA00022448"/>
    </source>
</evidence>
<keyword evidence="11" id="KW-1185">Reference proteome</keyword>
<dbReference type="PANTHER" id="PTHR30026:SF20">
    <property type="entry name" value="OUTER MEMBRANE PROTEIN TOLC"/>
    <property type="match status" value="1"/>
</dbReference>
<dbReference type="Gene3D" id="1.20.1600.10">
    <property type="entry name" value="Outer membrane efflux proteins (OEP)"/>
    <property type="match status" value="1"/>
</dbReference>
<comment type="similarity">
    <text evidence="2">Belongs to the outer membrane factor (OMF) (TC 1.B.17) family.</text>
</comment>
<dbReference type="HOGENOM" id="CLU_012817_10_5_10"/>
<dbReference type="RefSeq" id="WP_012843409.1">
    <property type="nucleotide sequence ID" value="NC_013501.1"/>
</dbReference>
<dbReference type="STRING" id="518766.Rmar_0903"/>
<evidence type="ECO:0000256" key="8">
    <source>
        <dbReference type="SAM" id="Coils"/>
    </source>
</evidence>
<keyword evidence="6" id="KW-0472">Membrane</keyword>
<evidence type="ECO:0000313" key="11">
    <source>
        <dbReference type="Proteomes" id="UP000002221"/>
    </source>
</evidence>
<sequence>MSRIACVLCVVGLLVTGVRHAVAQPLLTLEEALELARRRNPSVQVSRLQARQAQNDYALGTAGFWPQLSFSMGWTGSLTNTRQQFLTNPEPVVRNGAQARRLDGGLQLRWTIFDGLGQWARYRRLEAEVTRAEADVRATTNALLAEVAIAYYNLVRLQQQREVLASTVAISTERLEIAQMRYNLGAASRLEVSRAQVDLNADQAALLRQEVLLAQERAAFNELLGRDPGTPFRTVDSIRVDPSLTLPALHEAARERNPMLQQARAAVSLTHHALQELRAERWPQLDLIAGYTYTNLHSESGFMQESRTFDFSYGLSLSLTLFDGWNRRRRIENARLNYQANQVQLEQVQRSIETALAQQYAAYQRYLELITLEQDNLEAARLNVEVALEQFRLGTISSVELREVQQALLQAEERLVNARYEAKVAEIRLRQLAGQF</sequence>
<dbReference type="Proteomes" id="UP000002221">
    <property type="component" value="Chromosome"/>
</dbReference>
<evidence type="ECO:0000256" key="1">
    <source>
        <dbReference type="ARBA" id="ARBA00004442"/>
    </source>
</evidence>
<feature type="signal peptide" evidence="9">
    <location>
        <begin position="1"/>
        <end position="23"/>
    </location>
</feature>
<dbReference type="GO" id="GO:0015562">
    <property type="term" value="F:efflux transmembrane transporter activity"/>
    <property type="evidence" value="ECO:0007669"/>
    <property type="project" value="InterPro"/>
</dbReference>
<feature type="chain" id="PRO_5003011341" evidence="9">
    <location>
        <begin position="24"/>
        <end position="436"/>
    </location>
</feature>
<keyword evidence="8" id="KW-0175">Coiled coil</keyword>
<evidence type="ECO:0000256" key="5">
    <source>
        <dbReference type="ARBA" id="ARBA00022692"/>
    </source>
</evidence>
<gene>
    <name evidence="10" type="ordered locus">Rmar_0903</name>
</gene>
<name>D0MH12_RHOM4</name>
<evidence type="ECO:0000256" key="2">
    <source>
        <dbReference type="ARBA" id="ARBA00007613"/>
    </source>
</evidence>
<evidence type="ECO:0000256" key="4">
    <source>
        <dbReference type="ARBA" id="ARBA00022452"/>
    </source>
</evidence>
<protein>
    <submittedName>
        <fullName evidence="10">Outer membrane efflux protein</fullName>
    </submittedName>
</protein>
<dbReference type="eggNOG" id="COG1538">
    <property type="taxonomic scope" value="Bacteria"/>
</dbReference>
<dbReference type="PANTHER" id="PTHR30026">
    <property type="entry name" value="OUTER MEMBRANE PROTEIN TOLC"/>
    <property type="match status" value="1"/>
</dbReference>
<proteinExistence type="inferred from homology"/>
<keyword evidence="7" id="KW-0998">Cell outer membrane</keyword>
<keyword evidence="9" id="KW-0732">Signal</keyword>
<accession>D0MH12</accession>
<dbReference type="AlphaFoldDB" id="D0MH12"/>
<dbReference type="EMBL" id="CP001807">
    <property type="protein sequence ID" value="ACY47797.1"/>
    <property type="molecule type" value="Genomic_DNA"/>
</dbReference>
<evidence type="ECO:0000256" key="9">
    <source>
        <dbReference type="SAM" id="SignalP"/>
    </source>
</evidence>
<keyword evidence="5" id="KW-0812">Transmembrane</keyword>